<dbReference type="EC" id="1.1.1.346" evidence="8"/>
<accession>A0A841FDB5</accession>
<feature type="active site" description="Proton donor" evidence="4">
    <location>
        <position position="50"/>
    </location>
</feature>
<dbReference type="PIRSF" id="PIRSF000097">
    <property type="entry name" value="AKR"/>
    <property type="match status" value="1"/>
</dbReference>
<dbReference type="AlphaFoldDB" id="A0A841FDB5"/>
<evidence type="ECO:0000256" key="5">
    <source>
        <dbReference type="PIRSR" id="PIRSR000097-2"/>
    </source>
</evidence>
<keyword evidence="9" id="KW-1185">Reference proteome</keyword>
<dbReference type="InterPro" id="IPR023210">
    <property type="entry name" value="NADP_OxRdtase_dom"/>
</dbReference>
<dbReference type="Pfam" id="PF00248">
    <property type="entry name" value="Aldo_ket_red"/>
    <property type="match status" value="1"/>
</dbReference>
<dbReference type="PROSITE" id="PS00798">
    <property type="entry name" value="ALDOKETO_REDUCTASE_1"/>
    <property type="match status" value="1"/>
</dbReference>
<dbReference type="PANTHER" id="PTHR43827">
    <property type="entry name" value="2,5-DIKETO-D-GLUCONIC ACID REDUCTASE"/>
    <property type="match status" value="1"/>
</dbReference>
<feature type="binding site" evidence="5">
    <location>
        <position position="108"/>
    </location>
    <ligand>
        <name>substrate</name>
    </ligand>
</feature>
<sequence>MTETVALNNGRLMPLVGLGTSRAGDDDSLARLVATAVEAGYRLIDTAAVYGNEAGVGRGIKDARVAREDLFVTTKVWNDAHGRDATLAAFEASLERLGLDYVDLYLVHWPVPSKDRYVETWQALEEIAARGQAKSIGVSNFQIGHLERLAKETGTVPAVNQIELHPYLTQVALRGHDAVNGIVTQAWSPLDKARGLMNDATLTELAGRYERSIAQIVLRWHVQSGIAIIPKTSTPARLAENIALFDFTLAEDDMALIDALNADLRHGPDPDVHA</sequence>
<dbReference type="InterPro" id="IPR036812">
    <property type="entry name" value="NAD(P)_OxRdtase_dom_sf"/>
</dbReference>
<evidence type="ECO:0000256" key="4">
    <source>
        <dbReference type="PIRSR" id="PIRSR000097-1"/>
    </source>
</evidence>
<evidence type="ECO:0000313" key="9">
    <source>
        <dbReference type="Proteomes" id="UP000548476"/>
    </source>
</evidence>
<dbReference type="InterPro" id="IPR018170">
    <property type="entry name" value="Aldo/ket_reductase_CS"/>
</dbReference>
<dbReference type="SUPFAM" id="SSF51430">
    <property type="entry name" value="NAD(P)-linked oxidoreductase"/>
    <property type="match status" value="1"/>
</dbReference>
<comment type="similarity">
    <text evidence="1">Belongs to the aldo/keto reductase family.</text>
</comment>
<dbReference type="Gene3D" id="3.20.20.100">
    <property type="entry name" value="NADP-dependent oxidoreductase domain"/>
    <property type="match status" value="1"/>
</dbReference>
<evidence type="ECO:0000256" key="1">
    <source>
        <dbReference type="ARBA" id="ARBA00007905"/>
    </source>
</evidence>
<keyword evidence="2" id="KW-0521">NADP</keyword>
<protein>
    <submittedName>
        <fullName evidence="8">2,5-diketo-D-gluconate reductase A</fullName>
        <ecNumber evidence="8">1.1.1.346</ecNumber>
    </submittedName>
</protein>
<evidence type="ECO:0000256" key="2">
    <source>
        <dbReference type="ARBA" id="ARBA00022857"/>
    </source>
</evidence>
<reference evidence="8 9" key="1">
    <citation type="submission" date="2020-08" db="EMBL/GenBank/DDBJ databases">
        <title>Genomic Encyclopedia of Type Strains, Phase IV (KMG-IV): sequencing the most valuable type-strain genomes for metagenomic binning, comparative biology and taxonomic classification.</title>
        <authorList>
            <person name="Goeker M."/>
        </authorList>
    </citation>
    <scope>NUCLEOTIDE SEQUENCE [LARGE SCALE GENOMIC DNA]</scope>
    <source>
        <strain evidence="8 9">YIM 65646</strain>
    </source>
</reference>
<dbReference type="InterPro" id="IPR020471">
    <property type="entry name" value="AKR"/>
</dbReference>
<evidence type="ECO:0000259" key="7">
    <source>
        <dbReference type="Pfam" id="PF00248"/>
    </source>
</evidence>
<comment type="caution">
    <text evidence="8">The sequence shown here is derived from an EMBL/GenBank/DDBJ whole genome shotgun (WGS) entry which is preliminary data.</text>
</comment>
<dbReference type="FunFam" id="3.20.20.100:FF:000002">
    <property type="entry name" value="2,5-diketo-D-gluconic acid reductase A"/>
    <property type="match status" value="1"/>
</dbReference>
<feature type="site" description="Lowers pKa of active site Tyr" evidence="6">
    <location>
        <position position="75"/>
    </location>
</feature>
<gene>
    <name evidence="8" type="ORF">HNR73_001654</name>
</gene>
<evidence type="ECO:0000256" key="6">
    <source>
        <dbReference type="PIRSR" id="PIRSR000097-3"/>
    </source>
</evidence>
<dbReference type="GO" id="GO:0016616">
    <property type="term" value="F:oxidoreductase activity, acting on the CH-OH group of donors, NAD or NADP as acceptor"/>
    <property type="evidence" value="ECO:0007669"/>
    <property type="project" value="UniProtKB-ARBA"/>
</dbReference>
<proteinExistence type="inferred from homology"/>
<keyword evidence="3 8" id="KW-0560">Oxidoreductase</keyword>
<evidence type="ECO:0000313" key="8">
    <source>
        <dbReference type="EMBL" id="MBB6033804.1"/>
    </source>
</evidence>
<name>A0A841FDB5_9ACTN</name>
<dbReference type="PANTHER" id="PTHR43827:SF3">
    <property type="entry name" value="NADP-DEPENDENT OXIDOREDUCTASE DOMAIN-CONTAINING PROTEIN"/>
    <property type="match status" value="1"/>
</dbReference>
<dbReference type="EMBL" id="JACHGT010000003">
    <property type="protein sequence ID" value="MBB6033804.1"/>
    <property type="molecule type" value="Genomic_DNA"/>
</dbReference>
<dbReference type="PROSITE" id="PS00063">
    <property type="entry name" value="ALDOKETO_REDUCTASE_3"/>
    <property type="match status" value="1"/>
</dbReference>
<dbReference type="RefSeq" id="WP_239121962.1">
    <property type="nucleotide sequence ID" value="NZ_BONT01000013.1"/>
</dbReference>
<dbReference type="PROSITE" id="PS00062">
    <property type="entry name" value="ALDOKETO_REDUCTASE_2"/>
    <property type="match status" value="1"/>
</dbReference>
<organism evidence="8 9">
    <name type="scientific">Phytomonospora endophytica</name>
    <dbReference type="NCBI Taxonomy" id="714109"/>
    <lineage>
        <taxon>Bacteria</taxon>
        <taxon>Bacillati</taxon>
        <taxon>Actinomycetota</taxon>
        <taxon>Actinomycetes</taxon>
        <taxon>Micromonosporales</taxon>
        <taxon>Micromonosporaceae</taxon>
        <taxon>Phytomonospora</taxon>
    </lineage>
</organism>
<feature type="domain" description="NADP-dependent oxidoreductase" evidence="7">
    <location>
        <begin position="16"/>
        <end position="261"/>
    </location>
</feature>
<dbReference type="Proteomes" id="UP000548476">
    <property type="component" value="Unassembled WGS sequence"/>
</dbReference>
<dbReference type="PRINTS" id="PR00069">
    <property type="entry name" value="ALDKETRDTASE"/>
</dbReference>
<evidence type="ECO:0000256" key="3">
    <source>
        <dbReference type="ARBA" id="ARBA00023002"/>
    </source>
</evidence>